<dbReference type="RefSeq" id="WP_394833246.1">
    <property type="nucleotide sequence ID" value="NZ_CP089929.1"/>
</dbReference>
<dbReference type="SUPFAM" id="SSF81660">
    <property type="entry name" value="Metal cation-transporting ATPase, ATP-binding domain N"/>
    <property type="match status" value="1"/>
</dbReference>
<dbReference type="Pfam" id="PF00122">
    <property type="entry name" value="E1-E2_ATPase"/>
    <property type="match status" value="1"/>
</dbReference>
<evidence type="ECO:0000256" key="8">
    <source>
        <dbReference type="SAM" id="MobiDB-lite"/>
    </source>
</evidence>
<evidence type="ECO:0000256" key="3">
    <source>
        <dbReference type="ARBA" id="ARBA00022692"/>
    </source>
</evidence>
<dbReference type="InterPro" id="IPR036412">
    <property type="entry name" value="HAD-like_sf"/>
</dbReference>
<feature type="transmembrane region" description="Helical" evidence="9">
    <location>
        <begin position="209"/>
        <end position="228"/>
    </location>
</feature>
<evidence type="ECO:0000313" key="11">
    <source>
        <dbReference type="EMBL" id="WXB03613.1"/>
    </source>
</evidence>
<dbReference type="InterPro" id="IPR051014">
    <property type="entry name" value="Cation_Transport_ATPase_IB"/>
</dbReference>
<keyword evidence="5 9" id="KW-0472">Membrane</keyword>
<dbReference type="InterPro" id="IPR023214">
    <property type="entry name" value="HAD_sf"/>
</dbReference>
<organism evidence="11 12">
    <name type="scientific">Pendulispora rubella</name>
    <dbReference type="NCBI Taxonomy" id="2741070"/>
    <lineage>
        <taxon>Bacteria</taxon>
        <taxon>Pseudomonadati</taxon>
        <taxon>Myxococcota</taxon>
        <taxon>Myxococcia</taxon>
        <taxon>Myxococcales</taxon>
        <taxon>Sorangiineae</taxon>
        <taxon>Pendulisporaceae</taxon>
        <taxon>Pendulispora</taxon>
    </lineage>
</organism>
<evidence type="ECO:0000256" key="7">
    <source>
        <dbReference type="ARBA" id="ARBA00047308"/>
    </source>
</evidence>
<evidence type="ECO:0000256" key="1">
    <source>
        <dbReference type="ARBA" id="ARBA00004370"/>
    </source>
</evidence>
<dbReference type="EC" id="7.2.2.12" evidence="6"/>
<evidence type="ECO:0000256" key="4">
    <source>
        <dbReference type="ARBA" id="ARBA00022989"/>
    </source>
</evidence>
<dbReference type="NCBIfam" id="TIGR01494">
    <property type="entry name" value="ATPase_P-type"/>
    <property type="match status" value="1"/>
</dbReference>
<keyword evidence="4 9" id="KW-1133">Transmembrane helix</keyword>
<feature type="transmembrane region" description="Helical" evidence="9">
    <location>
        <begin position="773"/>
        <end position="791"/>
    </location>
</feature>
<feature type="transmembrane region" description="Helical" evidence="9">
    <location>
        <begin position="261"/>
        <end position="278"/>
    </location>
</feature>
<evidence type="ECO:0000256" key="6">
    <source>
        <dbReference type="ARBA" id="ARBA00039097"/>
    </source>
</evidence>
<feature type="transmembrane region" description="Helical" evidence="9">
    <location>
        <begin position="436"/>
        <end position="455"/>
    </location>
</feature>
<gene>
    <name evidence="11" type="ORF">LVJ94_42760</name>
</gene>
<evidence type="ECO:0000256" key="5">
    <source>
        <dbReference type="ARBA" id="ARBA00023136"/>
    </source>
</evidence>
<dbReference type="PANTHER" id="PTHR48085">
    <property type="entry name" value="CADMIUM/ZINC-TRANSPORTING ATPASE HMA2-RELATED"/>
    <property type="match status" value="1"/>
</dbReference>
<feature type="domain" description="TRASH" evidence="10">
    <location>
        <begin position="15"/>
        <end position="53"/>
    </location>
</feature>
<protein>
    <recommendedName>
        <fullName evidence="6">P-type Zn(2+) transporter</fullName>
        <ecNumber evidence="6">7.2.2.12</ecNumber>
    </recommendedName>
</protein>
<dbReference type="Gene3D" id="2.70.150.10">
    <property type="entry name" value="Calcium-transporting ATPase, cytoplasmic transduction domain A"/>
    <property type="match status" value="1"/>
</dbReference>
<comment type="catalytic activity">
    <reaction evidence="7">
        <text>Zn(2+)(in) + ATP + H2O = Zn(2+)(out) + ADP + phosphate + H(+)</text>
        <dbReference type="Rhea" id="RHEA:20621"/>
        <dbReference type="ChEBI" id="CHEBI:15377"/>
        <dbReference type="ChEBI" id="CHEBI:15378"/>
        <dbReference type="ChEBI" id="CHEBI:29105"/>
        <dbReference type="ChEBI" id="CHEBI:30616"/>
        <dbReference type="ChEBI" id="CHEBI:43474"/>
        <dbReference type="ChEBI" id="CHEBI:456216"/>
        <dbReference type="EC" id="7.2.2.12"/>
    </reaction>
</comment>
<reference evidence="11" key="1">
    <citation type="submission" date="2021-12" db="EMBL/GenBank/DDBJ databases">
        <title>Discovery of the Pendulisporaceae a myxobacterial family with distinct sporulation behavior and unique specialized metabolism.</title>
        <authorList>
            <person name="Garcia R."/>
            <person name="Popoff A."/>
            <person name="Bader C.D."/>
            <person name="Loehr J."/>
            <person name="Walesch S."/>
            <person name="Walt C."/>
            <person name="Boldt J."/>
            <person name="Bunk B."/>
            <person name="Haeckl F.J.F.P.J."/>
            <person name="Gunesch A.P."/>
            <person name="Birkelbach J."/>
            <person name="Nuebel U."/>
            <person name="Pietschmann T."/>
            <person name="Bach T."/>
            <person name="Mueller R."/>
        </authorList>
    </citation>
    <scope>NUCLEOTIDE SEQUENCE</scope>
    <source>
        <strain evidence="11">MSr11367</strain>
    </source>
</reference>
<dbReference type="SUPFAM" id="SSF81653">
    <property type="entry name" value="Calcium ATPase, transduction domain A"/>
    <property type="match status" value="1"/>
</dbReference>
<feature type="transmembrane region" description="Helical" evidence="9">
    <location>
        <begin position="797"/>
        <end position="814"/>
    </location>
</feature>
<dbReference type="InterPro" id="IPR011017">
    <property type="entry name" value="TRASH_dom"/>
</dbReference>
<proteinExistence type="inferred from homology"/>
<dbReference type="InterPro" id="IPR001757">
    <property type="entry name" value="P_typ_ATPase"/>
</dbReference>
<comment type="similarity">
    <text evidence="2">Belongs to the cation transport ATPase (P-type) (TC 3.A.3) family. Type IB subfamily.</text>
</comment>
<dbReference type="SMART" id="SM00746">
    <property type="entry name" value="TRASH"/>
    <property type="match status" value="1"/>
</dbReference>
<dbReference type="Proteomes" id="UP001374803">
    <property type="component" value="Chromosome"/>
</dbReference>
<dbReference type="Gene3D" id="3.40.50.1000">
    <property type="entry name" value="HAD superfamily/HAD-like"/>
    <property type="match status" value="1"/>
</dbReference>
<dbReference type="InterPro" id="IPR008250">
    <property type="entry name" value="ATPase_P-typ_transduc_dom_A_sf"/>
</dbReference>
<feature type="transmembrane region" description="Helical" evidence="9">
    <location>
        <begin position="461"/>
        <end position="486"/>
    </location>
</feature>
<dbReference type="SUPFAM" id="SSF56784">
    <property type="entry name" value="HAD-like"/>
    <property type="match status" value="1"/>
</dbReference>
<name>A0ABZ2L0V4_9BACT</name>
<evidence type="ECO:0000256" key="9">
    <source>
        <dbReference type="SAM" id="Phobius"/>
    </source>
</evidence>
<comment type="subcellular location">
    <subcellularLocation>
        <location evidence="1">Membrane</location>
    </subcellularLocation>
</comment>
<dbReference type="InterPro" id="IPR023299">
    <property type="entry name" value="ATPase_P-typ_cyto_dom_N"/>
</dbReference>
<sequence>MDGRTPSPASTTHACPACGKKIDPLRAGEVAILEGQFFYFCDRTCKRDYVSSAGSMSVLQRFTADPPPVAPAVLPIIKPAHTNGSREAVPPPAESWPDLDEPRISSRSLPETEPLSTGHDPYVDSADELPNEESPAPSHRAAAIEESLYEEPPPDEASPPEEELPVHEPAPIPPPVSEEQEEEIASGRREPAAEERGWRAFLRAKQDTIAYAGAALGVLAAVVALAGAQVAREPLAVVACAIWLVRVSTSRHDRALAHPYIAALPPVLALIAALWAAWGHEANAGSLAAFAGLCAAAALVIAVRVDRALEPIAHHRARIAEALDVRVRVVRGEETLELYPAQVKPGEHVMVEAGEVVGVDAIVAAGEATVIPWIDGPAEARKKEGDAIVAGAKVVSGTLRLMTTWAAHERAWVRLLLDPDLRIDVAAPLARGTRLLLERGAPIAALLVGVAVVANDGHGPAVLAAVAAAAMALGVWGVGAALALYYAQGQAEALSYGIVFKDARAFQNAGVADIAVVCSRGTVLMGEPEIVALEPLGSLEENRVLALAAGAETASSHPFASAILRAAQSRGIRIENVRNATAHAGLGVTALSARGERLVVGSRALLLEERVSVALADARVSELEAQGRSVLLVALAGKLVGLVALQDGLRAGARAAVQRLHDARIEPVLLSGEARDTCETLGRALDIDHIRPEVLPTDRGAEVRALREGGHAVAVLGHPQSDDAALGAADVSVALSAAGATPGEWSVALASDDVRHAALALALARTTRERTRMAFILGIAPGVAVTLAIAAGLLPLVIAPIAAVVATLGALAHARARESRMA</sequence>
<dbReference type="Pfam" id="PF00702">
    <property type="entry name" value="Hydrolase"/>
    <property type="match status" value="1"/>
</dbReference>
<dbReference type="Gene3D" id="3.40.1110.10">
    <property type="entry name" value="Calcium-transporting ATPase, cytoplasmic domain N"/>
    <property type="match status" value="1"/>
</dbReference>
<dbReference type="InterPro" id="IPR059000">
    <property type="entry name" value="ATPase_P-type_domA"/>
</dbReference>
<accession>A0ABZ2L0V4</accession>
<keyword evidence="12" id="KW-1185">Reference proteome</keyword>
<evidence type="ECO:0000313" key="12">
    <source>
        <dbReference type="Proteomes" id="UP001374803"/>
    </source>
</evidence>
<feature type="compositionally biased region" description="Acidic residues" evidence="8">
    <location>
        <begin position="147"/>
        <end position="163"/>
    </location>
</feature>
<dbReference type="EMBL" id="CP089983">
    <property type="protein sequence ID" value="WXB03613.1"/>
    <property type="molecule type" value="Genomic_DNA"/>
</dbReference>
<keyword evidence="3 9" id="KW-0812">Transmembrane</keyword>
<evidence type="ECO:0000256" key="2">
    <source>
        <dbReference type="ARBA" id="ARBA00006024"/>
    </source>
</evidence>
<feature type="transmembrane region" description="Helical" evidence="9">
    <location>
        <begin position="284"/>
        <end position="303"/>
    </location>
</feature>
<feature type="region of interest" description="Disordered" evidence="8">
    <location>
        <begin position="81"/>
        <end position="192"/>
    </location>
</feature>
<evidence type="ECO:0000259" key="10">
    <source>
        <dbReference type="SMART" id="SM00746"/>
    </source>
</evidence>